<dbReference type="InterPro" id="IPR008207">
    <property type="entry name" value="Sig_transdc_His_kin_Hpt_dom"/>
</dbReference>
<sequence length="311" mass="31793">DGSVPVSRPVRRTPLVRAVAVAAGRAVAEATPAAPSAESPTTPAPGTAAEAEALGRLILVAEDNAINRKVLHMQLTSLGHTAEMTNGGAEALAALERRRYALLLTDIQMPEVDGFELTRRIRAAERATGAHLPIVALTANAAPADIDSYRAAGMDEALSKPVDLAKLGAALARFLPPAGPAPAAVLPVATPLPPPVPDDPPVALDVLRQICGGDRALMDELLGDFAGIGRHIADGIAAPVAARDGAAVRAGAHNLKGCSRNAGAKPLGNAAQALEQAVAEDAAWDRVAALAAAVEQAMREVERFVGALPPH</sequence>
<evidence type="ECO:0000259" key="5">
    <source>
        <dbReference type="PROSITE" id="PS50110"/>
    </source>
</evidence>
<dbReference type="InterPro" id="IPR001789">
    <property type="entry name" value="Sig_transdc_resp-reg_receiver"/>
</dbReference>
<dbReference type="InterPro" id="IPR011006">
    <property type="entry name" value="CheY-like_superfamily"/>
</dbReference>
<feature type="modified residue" description="Phosphohistidine" evidence="3">
    <location>
        <position position="253"/>
    </location>
</feature>
<dbReference type="Pfam" id="PF00072">
    <property type="entry name" value="Response_reg"/>
    <property type="match status" value="1"/>
</dbReference>
<dbReference type="Pfam" id="PF01627">
    <property type="entry name" value="Hpt"/>
    <property type="match status" value="1"/>
</dbReference>
<name>A0ABU0WKW8_9PROT</name>
<evidence type="ECO:0000256" key="3">
    <source>
        <dbReference type="PROSITE-ProRule" id="PRU00110"/>
    </source>
</evidence>
<dbReference type="PROSITE" id="PS50110">
    <property type="entry name" value="RESPONSE_REGULATORY"/>
    <property type="match status" value="1"/>
</dbReference>
<keyword evidence="1 4" id="KW-0597">Phosphoprotein</keyword>
<dbReference type="SUPFAM" id="SSF47226">
    <property type="entry name" value="Histidine-containing phosphotransfer domain, HPT domain"/>
    <property type="match status" value="1"/>
</dbReference>
<keyword evidence="2" id="KW-0902">Two-component regulatory system</keyword>
<evidence type="ECO:0000313" key="7">
    <source>
        <dbReference type="EMBL" id="MDQ2104870.1"/>
    </source>
</evidence>
<dbReference type="CDD" id="cd17546">
    <property type="entry name" value="REC_hyHK_CKI1_RcsC-like"/>
    <property type="match status" value="1"/>
</dbReference>
<protein>
    <submittedName>
        <fullName evidence="7">Response regulator</fullName>
    </submittedName>
</protein>
<feature type="non-terminal residue" evidence="7">
    <location>
        <position position="1"/>
    </location>
</feature>
<feature type="domain" description="Response regulatory" evidence="5">
    <location>
        <begin position="57"/>
        <end position="175"/>
    </location>
</feature>
<dbReference type="EMBL" id="JAUJFI010000107">
    <property type="protein sequence ID" value="MDQ2104870.1"/>
    <property type="molecule type" value="Genomic_DNA"/>
</dbReference>
<evidence type="ECO:0000256" key="4">
    <source>
        <dbReference type="PROSITE-ProRule" id="PRU00169"/>
    </source>
</evidence>
<dbReference type="Gene3D" id="3.40.50.2300">
    <property type="match status" value="1"/>
</dbReference>
<dbReference type="Gene3D" id="1.20.120.160">
    <property type="entry name" value="HPT domain"/>
    <property type="match status" value="1"/>
</dbReference>
<feature type="modified residue" description="4-aspartylphosphate" evidence="4">
    <location>
        <position position="106"/>
    </location>
</feature>
<evidence type="ECO:0000259" key="6">
    <source>
        <dbReference type="PROSITE" id="PS50894"/>
    </source>
</evidence>
<organism evidence="7 8">
    <name type="scientific">Azospirillum isscasi</name>
    <dbReference type="NCBI Taxonomy" id="3053926"/>
    <lineage>
        <taxon>Bacteria</taxon>
        <taxon>Pseudomonadati</taxon>
        <taxon>Pseudomonadota</taxon>
        <taxon>Alphaproteobacteria</taxon>
        <taxon>Rhodospirillales</taxon>
        <taxon>Azospirillaceae</taxon>
        <taxon>Azospirillum</taxon>
    </lineage>
</organism>
<evidence type="ECO:0000313" key="8">
    <source>
        <dbReference type="Proteomes" id="UP001227317"/>
    </source>
</evidence>
<dbReference type="SMART" id="SM00448">
    <property type="entry name" value="REC"/>
    <property type="match status" value="1"/>
</dbReference>
<dbReference type="InterPro" id="IPR036641">
    <property type="entry name" value="HPT_dom_sf"/>
</dbReference>
<comment type="caution">
    <text evidence="7">The sequence shown here is derived from an EMBL/GenBank/DDBJ whole genome shotgun (WGS) entry which is preliminary data.</text>
</comment>
<evidence type="ECO:0000256" key="2">
    <source>
        <dbReference type="ARBA" id="ARBA00023012"/>
    </source>
</evidence>
<accession>A0ABU0WKW8</accession>
<dbReference type="RefSeq" id="WP_306708996.1">
    <property type="nucleotide sequence ID" value="NZ_JAUJFI010000107.1"/>
</dbReference>
<feature type="domain" description="HPt" evidence="6">
    <location>
        <begin position="214"/>
        <end position="308"/>
    </location>
</feature>
<dbReference type="Proteomes" id="UP001227317">
    <property type="component" value="Unassembled WGS sequence"/>
</dbReference>
<dbReference type="PANTHER" id="PTHR45339:SF3">
    <property type="entry name" value="HISTIDINE KINASE"/>
    <property type="match status" value="1"/>
</dbReference>
<reference evidence="7 8" key="1">
    <citation type="submission" date="2023-06" db="EMBL/GenBank/DDBJ databases">
        <title>Azospirillum isscasensis sp.nov, a bacterium isolated from rhizosphere soil of rice.</title>
        <authorList>
            <person name="Wang H."/>
        </authorList>
    </citation>
    <scope>NUCLEOTIDE SEQUENCE [LARGE SCALE GENOMIC DNA]</scope>
    <source>
        <strain evidence="7 8">C340-1</strain>
    </source>
</reference>
<dbReference type="PANTHER" id="PTHR45339">
    <property type="entry name" value="HYBRID SIGNAL TRANSDUCTION HISTIDINE KINASE J"/>
    <property type="match status" value="1"/>
</dbReference>
<dbReference type="SUPFAM" id="SSF52172">
    <property type="entry name" value="CheY-like"/>
    <property type="match status" value="1"/>
</dbReference>
<proteinExistence type="predicted"/>
<dbReference type="PROSITE" id="PS50894">
    <property type="entry name" value="HPT"/>
    <property type="match status" value="1"/>
</dbReference>
<gene>
    <name evidence="7" type="ORF">QSG27_19375</name>
</gene>
<keyword evidence="8" id="KW-1185">Reference proteome</keyword>
<evidence type="ECO:0000256" key="1">
    <source>
        <dbReference type="ARBA" id="ARBA00022553"/>
    </source>
</evidence>